<feature type="transmembrane region" description="Helical" evidence="5">
    <location>
        <begin position="148"/>
        <end position="171"/>
    </location>
</feature>
<dbReference type="PROSITE" id="PS50850">
    <property type="entry name" value="MFS"/>
    <property type="match status" value="1"/>
</dbReference>
<dbReference type="Gene3D" id="1.20.1250.20">
    <property type="entry name" value="MFS general substrate transporter like domains"/>
    <property type="match status" value="1"/>
</dbReference>
<dbReference type="PANTHER" id="PTHR23523">
    <property type="match status" value="1"/>
</dbReference>
<keyword evidence="3 5" id="KW-1133">Transmembrane helix</keyword>
<dbReference type="InterPro" id="IPR052524">
    <property type="entry name" value="MFS_Cyanate_Porter"/>
</dbReference>
<feature type="transmembrane region" description="Helical" evidence="5">
    <location>
        <begin position="114"/>
        <end position="136"/>
    </location>
</feature>
<dbReference type="PANTHER" id="PTHR23523:SF2">
    <property type="entry name" value="2-NITROIMIDAZOLE TRANSPORTER"/>
    <property type="match status" value="1"/>
</dbReference>
<dbReference type="EMBL" id="CP002857">
    <property type="protein sequence ID" value="AEI10001.1"/>
    <property type="molecule type" value="Genomic_DNA"/>
</dbReference>
<sequence>MGQDRVMKVTEEKRQPVTAISLIAVAAVLLTSVNLRSPVSSFSPIADQVSKDLEASPLFVGLVGMAPTLMFALAALLSAPLSRAMTFRKTAATSMVVAAIGFGVRTFASHELVFLIGTMIGLMGVGFTNTLLPAVVKDYFPFRITVMSMAYLVVGNTAMATASVVAVPLAGWGGWRLALGLWAIPPVLAVACWILLVRVVGPEVGGRRRRERIKAQRAADKAAGVAKQSYRHIWKHPVSWGIVLMFAMTSSMSYCFITWAPKIVVESGGSEQLGGVVGGTFALTGIATSVLVPWMVGRFRRGSLMVTIYSFVAMLAALVLLLRDPMEAPFVWIVLVSLGCSTFNLGLLLVATRTHAAAAAAVLSSGAQAIGYSIASVGPFLFGLLFDATGSWNAGLFMLMGFNVVLLGAGVVASRVVFVDELPASKAAAVAE</sequence>
<evidence type="ECO:0000256" key="3">
    <source>
        <dbReference type="ARBA" id="ARBA00022989"/>
    </source>
</evidence>
<dbReference type="SUPFAM" id="SSF103473">
    <property type="entry name" value="MFS general substrate transporter"/>
    <property type="match status" value="1"/>
</dbReference>
<dbReference type="HOGENOM" id="CLU_038046_0_0_11"/>
<proteinExistence type="predicted"/>
<feature type="transmembrane region" description="Helical" evidence="5">
    <location>
        <begin position="304"/>
        <end position="323"/>
    </location>
</feature>
<evidence type="ECO:0000259" key="6">
    <source>
        <dbReference type="PROSITE" id="PS50850"/>
    </source>
</evidence>
<comment type="subcellular location">
    <subcellularLocation>
        <location evidence="1">Cell membrane</location>
        <topology evidence="1">Multi-pass membrane protein</topology>
    </subcellularLocation>
</comment>
<dbReference type="InterPro" id="IPR036259">
    <property type="entry name" value="MFS_trans_sf"/>
</dbReference>
<evidence type="ECO:0000256" key="1">
    <source>
        <dbReference type="ARBA" id="ARBA00004651"/>
    </source>
</evidence>
<name>F8E0L1_CORRG</name>
<dbReference type="InterPro" id="IPR020846">
    <property type="entry name" value="MFS_dom"/>
</dbReference>
<accession>F8E0L1</accession>
<keyword evidence="4 5" id="KW-0472">Membrane</keyword>
<feature type="transmembrane region" description="Helical" evidence="5">
    <location>
        <begin position="357"/>
        <end position="382"/>
    </location>
</feature>
<feature type="transmembrane region" description="Helical" evidence="5">
    <location>
        <begin position="329"/>
        <end position="350"/>
    </location>
</feature>
<evidence type="ECO:0000256" key="4">
    <source>
        <dbReference type="ARBA" id="ARBA00023136"/>
    </source>
</evidence>
<feature type="transmembrane region" description="Helical" evidence="5">
    <location>
        <begin position="91"/>
        <end position="108"/>
    </location>
</feature>
<feature type="transmembrane region" description="Helical" evidence="5">
    <location>
        <begin position="17"/>
        <end position="35"/>
    </location>
</feature>
<evidence type="ECO:0000256" key="2">
    <source>
        <dbReference type="ARBA" id="ARBA00022692"/>
    </source>
</evidence>
<dbReference type="GO" id="GO:0022857">
    <property type="term" value="F:transmembrane transporter activity"/>
    <property type="evidence" value="ECO:0007669"/>
    <property type="project" value="InterPro"/>
</dbReference>
<protein>
    <submittedName>
        <fullName evidence="7">Membrane protein</fullName>
    </submittedName>
</protein>
<dbReference type="KEGG" id="crd:CRES_1648"/>
<feature type="transmembrane region" description="Helical" evidence="5">
    <location>
        <begin position="272"/>
        <end position="292"/>
    </location>
</feature>
<dbReference type="STRING" id="662755.CRES_1648"/>
<reference evidence="7 8" key="1">
    <citation type="journal article" date="2012" name="BMC Genomics">
        <title>Complete genome sequence, lifestyle, and multi-drug resistance of the human pathogen Corynebacterium resistens DSM 45100 isolated from blood samples of a leukemia patient.</title>
        <authorList>
            <person name="Schroder J."/>
            <person name="Maus I."/>
            <person name="Meyer K."/>
            <person name="Wordemann S."/>
            <person name="Blom J."/>
            <person name="Jaenicke S."/>
            <person name="Schneider J."/>
            <person name="Trost E."/>
            <person name="Tauch A."/>
        </authorList>
    </citation>
    <scope>NUCLEOTIDE SEQUENCE [LARGE SCALE GENOMIC DNA]</scope>
    <source>
        <strain evidence="8">DSM 45100 / JCM 12819 / CCUG 50093 / GTC 2026 / SICGH 158</strain>
    </source>
</reference>
<dbReference type="GO" id="GO:0005886">
    <property type="term" value="C:plasma membrane"/>
    <property type="evidence" value="ECO:0007669"/>
    <property type="project" value="UniProtKB-SubCell"/>
</dbReference>
<dbReference type="Proteomes" id="UP000000492">
    <property type="component" value="Chromosome"/>
</dbReference>
<feature type="transmembrane region" description="Helical" evidence="5">
    <location>
        <begin position="177"/>
        <end position="200"/>
    </location>
</feature>
<dbReference type="AlphaFoldDB" id="F8E0L1"/>
<evidence type="ECO:0000313" key="8">
    <source>
        <dbReference type="Proteomes" id="UP000000492"/>
    </source>
</evidence>
<gene>
    <name evidence="7" type="ordered locus">CRES_1648</name>
</gene>
<feature type="transmembrane region" description="Helical" evidence="5">
    <location>
        <begin position="394"/>
        <end position="418"/>
    </location>
</feature>
<feature type="transmembrane region" description="Helical" evidence="5">
    <location>
        <begin position="238"/>
        <end position="260"/>
    </location>
</feature>
<organism evidence="7 8">
    <name type="scientific">Corynebacterium resistens (strain DSM 45100 / JCM 12819 / GTC 2026 / SICGH 158)</name>
    <dbReference type="NCBI Taxonomy" id="662755"/>
    <lineage>
        <taxon>Bacteria</taxon>
        <taxon>Bacillati</taxon>
        <taxon>Actinomycetota</taxon>
        <taxon>Actinomycetes</taxon>
        <taxon>Mycobacteriales</taxon>
        <taxon>Corynebacteriaceae</taxon>
        <taxon>Corynebacterium</taxon>
    </lineage>
</organism>
<keyword evidence="2 5" id="KW-0812">Transmembrane</keyword>
<feature type="domain" description="Major facilitator superfamily (MFS) profile" evidence="6">
    <location>
        <begin position="20"/>
        <end position="426"/>
    </location>
</feature>
<feature type="transmembrane region" description="Helical" evidence="5">
    <location>
        <begin position="55"/>
        <end position="79"/>
    </location>
</feature>
<dbReference type="Pfam" id="PF07690">
    <property type="entry name" value="MFS_1"/>
    <property type="match status" value="1"/>
</dbReference>
<evidence type="ECO:0000256" key="5">
    <source>
        <dbReference type="SAM" id="Phobius"/>
    </source>
</evidence>
<dbReference type="InterPro" id="IPR011701">
    <property type="entry name" value="MFS"/>
</dbReference>
<dbReference type="eggNOG" id="COG2807">
    <property type="taxonomic scope" value="Bacteria"/>
</dbReference>
<keyword evidence="8" id="KW-1185">Reference proteome</keyword>
<evidence type="ECO:0000313" key="7">
    <source>
        <dbReference type="EMBL" id="AEI10001.1"/>
    </source>
</evidence>